<keyword evidence="1" id="KW-0732">Signal</keyword>
<dbReference type="PROSITE" id="PS51257">
    <property type="entry name" value="PROKAR_LIPOPROTEIN"/>
    <property type="match status" value="1"/>
</dbReference>
<protein>
    <recommendedName>
        <fullName evidence="4">DUF4397 domain-containing protein</fullName>
    </recommendedName>
</protein>
<dbReference type="Proteomes" id="UP001500582">
    <property type="component" value="Unassembled WGS sequence"/>
</dbReference>
<sequence>MKSNLKYLCLFLFAILLLGACKNEGELIEAKGYGVININATTTTDIGNLLVDIDGKVVDTLKPPSAVKAIKAYTGDRKLKIYQTGKEGAPVIDTLLNVEGKDTKLSFLYTAEVKIIGGGYDGSVTPAKGNSLVQFVNLEKSLPASVDLKIYELYYTDNGDILSEEVTTVKNIRKDRFSPYIELGPTKHGDYTFGYYFGVFEPGTGNMLVDVLTYYPTIYWDSQGSQYFKPNKVISLGFVYDPVNVFYATPVIYDTELK</sequence>
<feature type="chain" id="PRO_5046062246" description="DUF4397 domain-containing protein" evidence="1">
    <location>
        <begin position="23"/>
        <end position="258"/>
    </location>
</feature>
<name>A0ABP8GBE5_9SPHI</name>
<reference evidence="3" key="1">
    <citation type="journal article" date="2019" name="Int. J. Syst. Evol. Microbiol.">
        <title>The Global Catalogue of Microorganisms (GCM) 10K type strain sequencing project: providing services to taxonomists for standard genome sequencing and annotation.</title>
        <authorList>
            <consortium name="The Broad Institute Genomics Platform"/>
            <consortium name="The Broad Institute Genome Sequencing Center for Infectious Disease"/>
            <person name="Wu L."/>
            <person name="Ma J."/>
        </authorList>
    </citation>
    <scope>NUCLEOTIDE SEQUENCE [LARGE SCALE GENOMIC DNA]</scope>
    <source>
        <strain evidence="3">JCM 17705</strain>
    </source>
</reference>
<gene>
    <name evidence="2" type="ORF">GCM10023149_20980</name>
</gene>
<keyword evidence="3" id="KW-1185">Reference proteome</keyword>
<evidence type="ECO:0008006" key="4">
    <source>
        <dbReference type="Google" id="ProtNLM"/>
    </source>
</evidence>
<dbReference type="RefSeq" id="WP_345211014.1">
    <property type="nucleotide sequence ID" value="NZ_BAABFT010000004.1"/>
</dbReference>
<evidence type="ECO:0000313" key="2">
    <source>
        <dbReference type="EMBL" id="GAA4321224.1"/>
    </source>
</evidence>
<dbReference type="EMBL" id="BAABFT010000004">
    <property type="protein sequence ID" value="GAA4321224.1"/>
    <property type="molecule type" value="Genomic_DNA"/>
</dbReference>
<accession>A0ABP8GBE5</accession>
<proteinExistence type="predicted"/>
<comment type="caution">
    <text evidence="2">The sequence shown here is derived from an EMBL/GenBank/DDBJ whole genome shotgun (WGS) entry which is preliminary data.</text>
</comment>
<feature type="signal peptide" evidence="1">
    <location>
        <begin position="1"/>
        <end position="22"/>
    </location>
</feature>
<evidence type="ECO:0000313" key="3">
    <source>
        <dbReference type="Proteomes" id="UP001500582"/>
    </source>
</evidence>
<organism evidence="2 3">
    <name type="scientific">Mucilaginibacter gynuensis</name>
    <dbReference type="NCBI Taxonomy" id="1302236"/>
    <lineage>
        <taxon>Bacteria</taxon>
        <taxon>Pseudomonadati</taxon>
        <taxon>Bacteroidota</taxon>
        <taxon>Sphingobacteriia</taxon>
        <taxon>Sphingobacteriales</taxon>
        <taxon>Sphingobacteriaceae</taxon>
        <taxon>Mucilaginibacter</taxon>
    </lineage>
</organism>
<evidence type="ECO:0000256" key="1">
    <source>
        <dbReference type="SAM" id="SignalP"/>
    </source>
</evidence>